<dbReference type="EMBL" id="JBCGDC010000008">
    <property type="protein sequence ID" value="MFB6392347.1"/>
    <property type="molecule type" value="Genomic_DNA"/>
</dbReference>
<dbReference type="Proteomes" id="UP001582793">
    <property type="component" value="Unassembled WGS sequence"/>
</dbReference>
<sequence length="64" mass="7094">MAVRSAEPLHLGWIFRPEHRDGGADHAGKRVHSVGRALDPDGRIEVILTDGARVRAYRREIVPG</sequence>
<protein>
    <submittedName>
        <fullName evidence="1">Uncharacterized protein</fullName>
    </submittedName>
</protein>
<accession>A0ABV5CK31</accession>
<proteinExistence type="predicted"/>
<organism evidence="1 2">
    <name type="scientific">Polymorphospora lycopeni</name>
    <dbReference type="NCBI Taxonomy" id="3140240"/>
    <lineage>
        <taxon>Bacteria</taxon>
        <taxon>Bacillati</taxon>
        <taxon>Actinomycetota</taxon>
        <taxon>Actinomycetes</taxon>
        <taxon>Micromonosporales</taxon>
        <taxon>Micromonosporaceae</taxon>
        <taxon>Polymorphospora</taxon>
    </lineage>
</organism>
<comment type="caution">
    <text evidence="1">The sequence shown here is derived from an EMBL/GenBank/DDBJ whole genome shotgun (WGS) entry which is preliminary data.</text>
</comment>
<keyword evidence="2" id="KW-1185">Reference proteome</keyword>
<evidence type="ECO:0000313" key="1">
    <source>
        <dbReference type="EMBL" id="MFB6392347.1"/>
    </source>
</evidence>
<gene>
    <name evidence="1" type="ORF">AAFH96_04420</name>
</gene>
<evidence type="ECO:0000313" key="2">
    <source>
        <dbReference type="Proteomes" id="UP001582793"/>
    </source>
</evidence>
<name>A0ABV5CK31_9ACTN</name>
<reference evidence="1 2" key="1">
    <citation type="submission" date="2024-04" db="EMBL/GenBank/DDBJ databases">
        <title>Polymorphospora sp. isolated from Baiyangdian Lake in Xiong'an New Area.</title>
        <authorList>
            <person name="Zhang X."/>
            <person name="Liu J."/>
        </authorList>
    </citation>
    <scope>NUCLEOTIDE SEQUENCE [LARGE SCALE GENOMIC DNA]</scope>
    <source>
        <strain evidence="1 2">2-325</strain>
    </source>
</reference>